<keyword evidence="3" id="KW-1185">Reference proteome</keyword>
<dbReference type="Proteomes" id="UP000735302">
    <property type="component" value="Unassembled WGS sequence"/>
</dbReference>
<evidence type="ECO:0000313" key="3">
    <source>
        <dbReference type="Proteomes" id="UP000735302"/>
    </source>
</evidence>
<sequence>MIVDIEAGGSGGSSGRAVGYQPGGPRFDSQSGSSQILLCVHPALNGYLGLLRHGESKGGEESKGKLPHNAVCQEQDPIPGSPMLGLSVGLYFLLTYIEAIEINLTNQCLSFWAALEAKV</sequence>
<evidence type="ECO:0000313" key="2">
    <source>
        <dbReference type="EMBL" id="GFN84355.1"/>
    </source>
</evidence>
<dbReference type="AlphaFoldDB" id="A0AAV3YPL3"/>
<gene>
    <name evidence="2" type="ORF">PoB_001086100</name>
</gene>
<evidence type="ECO:0000256" key="1">
    <source>
        <dbReference type="SAM" id="MobiDB-lite"/>
    </source>
</evidence>
<proteinExistence type="predicted"/>
<feature type="region of interest" description="Disordered" evidence="1">
    <location>
        <begin position="1"/>
        <end position="29"/>
    </location>
</feature>
<organism evidence="2 3">
    <name type="scientific">Plakobranchus ocellatus</name>
    <dbReference type="NCBI Taxonomy" id="259542"/>
    <lineage>
        <taxon>Eukaryota</taxon>
        <taxon>Metazoa</taxon>
        <taxon>Spiralia</taxon>
        <taxon>Lophotrochozoa</taxon>
        <taxon>Mollusca</taxon>
        <taxon>Gastropoda</taxon>
        <taxon>Heterobranchia</taxon>
        <taxon>Euthyneura</taxon>
        <taxon>Panpulmonata</taxon>
        <taxon>Sacoglossa</taxon>
        <taxon>Placobranchoidea</taxon>
        <taxon>Plakobranchidae</taxon>
        <taxon>Plakobranchus</taxon>
    </lineage>
</organism>
<reference evidence="2 3" key="1">
    <citation type="journal article" date="2021" name="Elife">
        <title>Chloroplast acquisition without the gene transfer in kleptoplastic sea slugs, Plakobranchus ocellatus.</title>
        <authorList>
            <person name="Maeda T."/>
            <person name="Takahashi S."/>
            <person name="Yoshida T."/>
            <person name="Shimamura S."/>
            <person name="Takaki Y."/>
            <person name="Nagai Y."/>
            <person name="Toyoda A."/>
            <person name="Suzuki Y."/>
            <person name="Arimoto A."/>
            <person name="Ishii H."/>
            <person name="Satoh N."/>
            <person name="Nishiyama T."/>
            <person name="Hasebe M."/>
            <person name="Maruyama T."/>
            <person name="Minagawa J."/>
            <person name="Obokata J."/>
            <person name="Shigenobu S."/>
        </authorList>
    </citation>
    <scope>NUCLEOTIDE SEQUENCE [LARGE SCALE GENOMIC DNA]</scope>
</reference>
<dbReference type="EMBL" id="BLXT01001295">
    <property type="protein sequence ID" value="GFN84355.1"/>
    <property type="molecule type" value="Genomic_DNA"/>
</dbReference>
<protein>
    <submittedName>
        <fullName evidence="2">Uncharacterized protein</fullName>
    </submittedName>
</protein>
<comment type="caution">
    <text evidence="2">The sequence shown here is derived from an EMBL/GenBank/DDBJ whole genome shotgun (WGS) entry which is preliminary data.</text>
</comment>
<accession>A0AAV3YPL3</accession>
<name>A0AAV3YPL3_9GAST</name>